<evidence type="ECO:0000256" key="1">
    <source>
        <dbReference type="PROSITE-ProRule" id="PRU00169"/>
    </source>
</evidence>
<reference evidence="4 5" key="1">
    <citation type="submission" date="2023-09" db="EMBL/GenBank/DDBJ databases">
        <title>Thalassobella suaedae gen. nov., sp. nov., a marine bacterium of the family Flavobacteriaceae isolated from a halophyte Suaeda japonica.</title>
        <authorList>
            <person name="Lee S.Y."/>
            <person name="Hwang C.Y."/>
        </authorList>
    </citation>
    <scope>NUCLEOTIDE SEQUENCE [LARGE SCALE GENOMIC DNA]</scope>
    <source>
        <strain evidence="4 5">HL-DH10</strain>
    </source>
</reference>
<evidence type="ECO:0000259" key="3">
    <source>
        <dbReference type="PROSITE" id="PS50930"/>
    </source>
</evidence>
<dbReference type="InterPro" id="IPR001789">
    <property type="entry name" value="Sig_transdc_resp-reg_receiver"/>
</dbReference>
<dbReference type="SMART" id="SM00850">
    <property type="entry name" value="LytTR"/>
    <property type="match status" value="1"/>
</dbReference>
<name>A0ABY9Y3D8_9FLAO</name>
<dbReference type="Gene3D" id="2.40.50.1020">
    <property type="entry name" value="LytTr DNA-binding domain"/>
    <property type="match status" value="1"/>
</dbReference>
<evidence type="ECO:0000259" key="2">
    <source>
        <dbReference type="PROSITE" id="PS50110"/>
    </source>
</evidence>
<keyword evidence="5" id="KW-1185">Reference proteome</keyword>
<dbReference type="GO" id="GO:0003677">
    <property type="term" value="F:DNA binding"/>
    <property type="evidence" value="ECO:0007669"/>
    <property type="project" value="UniProtKB-KW"/>
</dbReference>
<keyword evidence="4" id="KW-0238">DNA-binding</keyword>
<sequence>MRLTTAIIIDDDANSVASLKQFALENHIIISIVGSSENISSGIELIKTHEPDLIFLNPTDKNLLDINYINDLTFNRPKFVFISTEKQKAFEAYKQKAIDFLLKPLATNDIILSIYKVSTYIKMEMAFQNQKIKDLNSINSLYLNNDYISVAFIDKIELIKKEDIIFCKADGKYTEFNLVDGTKILSSKNLGEYQDVLGDVFFYRIHHSYIINIKHIIKITKKDGYYCEFSNNAKLPIAKRRQEGFSKFINL</sequence>
<dbReference type="Pfam" id="PF04397">
    <property type="entry name" value="LytTR"/>
    <property type="match status" value="1"/>
</dbReference>
<accession>A0ABY9Y3D8</accession>
<protein>
    <submittedName>
        <fullName evidence="4">LytTR family DNA-binding domain-containing protein</fullName>
    </submittedName>
</protein>
<feature type="domain" description="Response regulatory" evidence="2">
    <location>
        <begin position="5"/>
        <end position="118"/>
    </location>
</feature>
<dbReference type="EMBL" id="CP134536">
    <property type="protein sequence ID" value="WNH12455.1"/>
    <property type="molecule type" value="Genomic_DNA"/>
</dbReference>
<comment type="caution">
    <text evidence="1">Lacks conserved residue(s) required for the propagation of feature annotation.</text>
</comment>
<feature type="domain" description="HTH LytTR-type" evidence="3">
    <location>
        <begin position="148"/>
        <end position="251"/>
    </location>
</feature>
<evidence type="ECO:0000313" key="4">
    <source>
        <dbReference type="EMBL" id="WNH12455.1"/>
    </source>
</evidence>
<dbReference type="SMART" id="SM00448">
    <property type="entry name" value="REC"/>
    <property type="match status" value="1"/>
</dbReference>
<dbReference type="PROSITE" id="PS50930">
    <property type="entry name" value="HTH_LYTTR"/>
    <property type="match status" value="1"/>
</dbReference>
<dbReference type="InterPro" id="IPR046947">
    <property type="entry name" value="LytR-like"/>
</dbReference>
<dbReference type="PANTHER" id="PTHR37299">
    <property type="entry name" value="TRANSCRIPTIONAL REGULATOR-RELATED"/>
    <property type="match status" value="1"/>
</dbReference>
<gene>
    <name evidence="4" type="ORF">RHP49_16395</name>
</gene>
<proteinExistence type="predicted"/>
<dbReference type="Gene3D" id="3.40.50.2300">
    <property type="match status" value="1"/>
</dbReference>
<dbReference type="PANTHER" id="PTHR37299:SF1">
    <property type="entry name" value="STAGE 0 SPORULATION PROTEIN A HOMOLOG"/>
    <property type="match status" value="1"/>
</dbReference>
<dbReference type="InterPro" id="IPR007492">
    <property type="entry name" value="LytTR_DNA-bd_dom"/>
</dbReference>
<dbReference type="PROSITE" id="PS50110">
    <property type="entry name" value="RESPONSE_REGULATORY"/>
    <property type="match status" value="1"/>
</dbReference>
<evidence type="ECO:0000313" key="5">
    <source>
        <dbReference type="Proteomes" id="UP001303407"/>
    </source>
</evidence>
<dbReference type="RefSeq" id="WP_415862438.1">
    <property type="nucleotide sequence ID" value="NZ_CP134536.1"/>
</dbReference>
<dbReference type="InterPro" id="IPR011006">
    <property type="entry name" value="CheY-like_superfamily"/>
</dbReference>
<dbReference type="Proteomes" id="UP001303407">
    <property type="component" value="Chromosome"/>
</dbReference>
<dbReference type="SUPFAM" id="SSF52172">
    <property type="entry name" value="CheY-like"/>
    <property type="match status" value="1"/>
</dbReference>
<organism evidence="4 5">
    <name type="scientific">Thalassobellus suaedae</name>
    <dbReference type="NCBI Taxonomy" id="3074124"/>
    <lineage>
        <taxon>Bacteria</taxon>
        <taxon>Pseudomonadati</taxon>
        <taxon>Bacteroidota</taxon>
        <taxon>Flavobacteriia</taxon>
        <taxon>Flavobacteriales</taxon>
        <taxon>Flavobacteriaceae</taxon>
        <taxon>Thalassobellus</taxon>
    </lineage>
</organism>